<dbReference type="InterPro" id="IPR047907">
    <property type="entry name" value="CD1375-like"/>
</dbReference>
<sequence length="41" mass="5008">MVKFYVRRILIDKKMTIDEVPMRWRAKVQEEIEKQLSASLQ</sequence>
<dbReference type="NCBIfam" id="NF040910">
    <property type="entry name" value="CD1375_fam"/>
    <property type="match status" value="1"/>
</dbReference>
<organism evidence="1 2">
    <name type="scientific">Roseburia faecis</name>
    <dbReference type="NCBI Taxonomy" id="301302"/>
    <lineage>
        <taxon>Bacteria</taxon>
        <taxon>Bacillati</taxon>
        <taxon>Bacillota</taxon>
        <taxon>Clostridia</taxon>
        <taxon>Lachnospirales</taxon>
        <taxon>Lachnospiraceae</taxon>
        <taxon>Roseburia</taxon>
    </lineage>
</organism>
<dbReference type="EMBL" id="CYXV01000002">
    <property type="protein sequence ID" value="CUM75647.1"/>
    <property type="molecule type" value="Genomic_DNA"/>
</dbReference>
<evidence type="ECO:0000313" key="1">
    <source>
        <dbReference type="EMBL" id="CUM75647.1"/>
    </source>
</evidence>
<accession>A0A173RCZ1</accession>
<proteinExistence type="predicted"/>
<dbReference type="Proteomes" id="UP000095495">
    <property type="component" value="Unassembled WGS sequence"/>
</dbReference>
<name>A0A173RCZ1_9FIRM</name>
<gene>
    <name evidence="1" type="ORF">ERS852420_00453</name>
</gene>
<dbReference type="RefSeq" id="WP_264294202.1">
    <property type="nucleotide sequence ID" value="NZ_CYXV01000002.1"/>
</dbReference>
<protein>
    <submittedName>
        <fullName evidence="1">Uncharacterized protein</fullName>
    </submittedName>
</protein>
<reference evidence="1 2" key="1">
    <citation type="submission" date="2015-09" db="EMBL/GenBank/DDBJ databases">
        <authorList>
            <consortium name="Pathogen Informatics"/>
        </authorList>
    </citation>
    <scope>NUCLEOTIDE SEQUENCE [LARGE SCALE GENOMIC DNA]</scope>
    <source>
        <strain evidence="1 2">2789STDY5608863</strain>
    </source>
</reference>
<dbReference type="AlphaFoldDB" id="A0A173RCZ1"/>
<evidence type="ECO:0000313" key="2">
    <source>
        <dbReference type="Proteomes" id="UP000095495"/>
    </source>
</evidence>